<reference evidence="1 2" key="1">
    <citation type="submission" date="2023-03" db="EMBL/GenBank/DDBJ databases">
        <title>Bacillus Genome Sequencing.</title>
        <authorList>
            <person name="Dunlap C."/>
        </authorList>
    </citation>
    <scope>NUCLEOTIDE SEQUENCE [LARGE SCALE GENOMIC DNA]</scope>
    <source>
        <strain evidence="1 2">BD-525</strain>
    </source>
</reference>
<dbReference type="InterPro" id="IPR050275">
    <property type="entry name" value="PGM_Phosphatase"/>
</dbReference>
<gene>
    <name evidence="1" type="ORF">P4H66_10760</name>
</gene>
<dbReference type="InterPro" id="IPR029033">
    <property type="entry name" value="His_PPase_superfam"/>
</dbReference>
<dbReference type="Gene3D" id="3.40.50.1240">
    <property type="entry name" value="Phosphoglycerate mutase-like"/>
    <property type="match status" value="1"/>
</dbReference>
<keyword evidence="2" id="KW-1185">Reference proteome</keyword>
<dbReference type="PANTHER" id="PTHR48100:SF1">
    <property type="entry name" value="HISTIDINE PHOSPHATASE FAMILY PROTEIN-RELATED"/>
    <property type="match status" value="1"/>
</dbReference>
<organism evidence="1 2">
    <name type="scientific">Paenibacillus dokdonensis</name>
    <dbReference type="NCBI Taxonomy" id="2567944"/>
    <lineage>
        <taxon>Bacteria</taxon>
        <taxon>Bacillati</taxon>
        <taxon>Bacillota</taxon>
        <taxon>Bacilli</taxon>
        <taxon>Bacillales</taxon>
        <taxon>Paenibacillaceae</taxon>
        <taxon>Paenibacillus</taxon>
    </lineage>
</organism>
<protein>
    <submittedName>
        <fullName evidence="1">Histidine phosphatase family protein</fullName>
    </submittedName>
</protein>
<dbReference type="CDD" id="cd07067">
    <property type="entry name" value="HP_PGM_like"/>
    <property type="match status" value="1"/>
</dbReference>
<evidence type="ECO:0000313" key="2">
    <source>
        <dbReference type="Proteomes" id="UP001344632"/>
    </source>
</evidence>
<dbReference type="PANTHER" id="PTHR48100">
    <property type="entry name" value="BROAD-SPECIFICITY PHOSPHATASE YOR283W-RELATED"/>
    <property type="match status" value="1"/>
</dbReference>
<dbReference type="Pfam" id="PF00300">
    <property type="entry name" value="His_Phos_1"/>
    <property type="match status" value="1"/>
</dbReference>
<dbReference type="SMART" id="SM00855">
    <property type="entry name" value="PGAM"/>
    <property type="match status" value="1"/>
</dbReference>
<name>A0ABU6GKT5_9BACL</name>
<evidence type="ECO:0000313" key="1">
    <source>
        <dbReference type="EMBL" id="MEC0240330.1"/>
    </source>
</evidence>
<comment type="caution">
    <text evidence="1">The sequence shown here is derived from an EMBL/GenBank/DDBJ whole genome shotgun (WGS) entry which is preliminary data.</text>
</comment>
<dbReference type="Proteomes" id="UP001344632">
    <property type="component" value="Unassembled WGS sequence"/>
</dbReference>
<proteinExistence type="predicted"/>
<dbReference type="InterPro" id="IPR013078">
    <property type="entry name" value="His_Pase_superF_clade-1"/>
</dbReference>
<dbReference type="SUPFAM" id="SSF53254">
    <property type="entry name" value="Phosphoglycerate mutase-like"/>
    <property type="match status" value="1"/>
</dbReference>
<accession>A0ABU6GKT5</accession>
<dbReference type="RefSeq" id="WP_326087964.1">
    <property type="nucleotide sequence ID" value="NZ_JARLKZ010000006.1"/>
</dbReference>
<sequence>MSTTFYLVRHAIKEKAIGDVPISSKGVIQAQMTARRFGNSPITGILSSPLRRAKETAEYIALETKSPMTMDSRLRERANWGDLPGQTFEEFVAMWERSTFEPEYIPPVGDTAKQAGERLSSLLTELAKKHPLQSNIVIVTHGGLITDFLVNTFPGNQLEVWHPNFVAVQSELVPECSITTLIYESGKYKIAGFASVEHLTPIDLS</sequence>
<dbReference type="EMBL" id="JARLKZ010000006">
    <property type="protein sequence ID" value="MEC0240330.1"/>
    <property type="molecule type" value="Genomic_DNA"/>
</dbReference>